<keyword evidence="2" id="KW-1185">Reference proteome</keyword>
<evidence type="ECO:0000313" key="2">
    <source>
        <dbReference type="Proteomes" id="UP000076858"/>
    </source>
</evidence>
<evidence type="ECO:0000313" key="1">
    <source>
        <dbReference type="EMBL" id="KZS20931.1"/>
    </source>
</evidence>
<organism evidence="1 2">
    <name type="scientific">Daphnia magna</name>
    <dbReference type="NCBI Taxonomy" id="35525"/>
    <lineage>
        <taxon>Eukaryota</taxon>
        <taxon>Metazoa</taxon>
        <taxon>Ecdysozoa</taxon>
        <taxon>Arthropoda</taxon>
        <taxon>Crustacea</taxon>
        <taxon>Branchiopoda</taxon>
        <taxon>Diplostraca</taxon>
        <taxon>Cladocera</taxon>
        <taxon>Anomopoda</taxon>
        <taxon>Daphniidae</taxon>
        <taxon>Daphnia</taxon>
    </lineage>
</organism>
<name>A0A162S0Z7_9CRUS</name>
<sequence>MLQKTDTEEIEEREIPPIRNVWLNTSMYPSVEKQCVLLVLVHLADFFPNKSSVLAPKLLMTSLHPPLLKFSTRPNMLPHRLIP</sequence>
<comment type="caution">
    <text evidence="1">The sequence shown here is derived from an EMBL/GenBank/DDBJ whole genome shotgun (WGS) entry which is preliminary data.</text>
</comment>
<dbReference type="Proteomes" id="UP000076858">
    <property type="component" value="Unassembled WGS sequence"/>
</dbReference>
<gene>
    <name evidence="1" type="ORF">APZ42_012069</name>
</gene>
<proteinExistence type="predicted"/>
<dbReference type="AlphaFoldDB" id="A0A162S0Z7"/>
<accession>A0A162S0Z7</accession>
<reference evidence="1 2" key="1">
    <citation type="submission" date="2016-03" db="EMBL/GenBank/DDBJ databases">
        <title>EvidentialGene: Evidence-directed Construction of Genes on Genomes.</title>
        <authorList>
            <person name="Gilbert D.G."/>
            <person name="Choi J.-H."/>
            <person name="Mockaitis K."/>
            <person name="Colbourne J."/>
            <person name="Pfrender M."/>
        </authorList>
    </citation>
    <scope>NUCLEOTIDE SEQUENCE [LARGE SCALE GENOMIC DNA]</scope>
    <source>
        <strain evidence="1 2">Xinb3</strain>
        <tissue evidence="1">Complete organism</tissue>
    </source>
</reference>
<protein>
    <submittedName>
        <fullName evidence="1">Uncharacterized protein</fullName>
    </submittedName>
</protein>
<dbReference type="EMBL" id="LRGB01000084">
    <property type="protein sequence ID" value="KZS20931.1"/>
    <property type="molecule type" value="Genomic_DNA"/>
</dbReference>